<gene>
    <name evidence="2" type="ORF">MMYC01_204947</name>
</gene>
<dbReference type="Proteomes" id="UP000078237">
    <property type="component" value="Unassembled WGS sequence"/>
</dbReference>
<evidence type="ECO:0000313" key="2">
    <source>
        <dbReference type="EMBL" id="KXX77256.1"/>
    </source>
</evidence>
<name>A0A175W0K4_9PEZI</name>
<keyword evidence="3" id="KW-1185">Reference proteome</keyword>
<protein>
    <submittedName>
        <fullName evidence="2">Uncharacterized protein</fullName>
    </submittedName>
</protein>
<sequence>MARKSRKSFPKCVGANVIVHTTPADKSDRSDQNMKDMIISPTCIQDNNAVPPLTRYLDAVGLAHLEAEIYATIVQGAHDVHAIMAQPRSVDDIQRLAARHSSTRARQATAIMWYLTAIAVQRNQHFVTGAYLCSDPDGRLSAFFRGIGTPRLSSHLKRHSVPGCTGGIDLHDSGLPPLPHGHRHVLFIAIANDKRRGNCLFLKPERYGVSGFRNLAHHVVQYAISFKRRRTFGSNEAAGMRKERIPDRLVAAFAEAVASLPDGPSAITEVGRRGEGEGIAGMHDFLVAKLSGSDMLPEPTRKQMRSLLDLLLSEYDFVSLRFGNEVFIDLRAEISRPLTQAAGVHGSSPSLLSSCPNDVEAETGESVLTSD</sequence>
<dbReference type="OrthoDB" id="4572647at2759"/>
<evidence type="ECO:0000256" key="1">
    <source>
        <dbReference type="SAM" id="MobiDB-lite"/>
    </source>
</evidence>
<accession>A0A175W0K4</accession>
<proteinExistence type="predicted"/>
<feature type="region of interest" description="Disordered" evidence="1">
    <location>
        <begin position="344"/>
        <end position="371"/>
    </location>
</feature>
<dbReference type="VEuPathDB" id="FungiDB:MMYC01_204947"/>
<dbReference type="AlphaFoldDB" id="A0A175W0K4"/>
<dbReference type="EMBL" id="LCTW02000170">
    <property type="protein sequence ID" value="KXX77256.1"/>
    <property type="molecule type" value="Genomic_DNA"/>
</dbReference>
<reference evidence="2 3" key="1">
    <citation type="journal article" date="2016" name="Genome Announc.">
        <title>Genome Sequence of Madurella mycetomatis mm55, Isolated from a Human Mycetoma Case in Sudan.</title>
        <authorList>
            <person name="Smit S."/>
            <person name="Derks M.F."/>
            <person name="Bervoets S."/>
            <person name="Fahal A."/>
            <person name="van Leeuwen W."/>
            <person name="van Belkum A."/>
            <person name="van de Sande W.W."/>
        </authorList>
    </citation>
    <scope>NUCLEOTIDE SEQUENCE [LARGE SCALE GENOMIC DNA]</scope>
    <source>
        <strain evidence="3">mm55</strain>
    </source>
</reference>
<organism evidence="2 3">
    <name type="scientific">Madurella mycetomatis</name>
    <dbReference type="NCBI Taxonomy" id="100816"/>
    <lineage>
        <taxon>Eukaryota</taxon>
        <taxon>Fungi</taxon>
        <taxon>Dikarya</taxon>
        <taxon>Ascomycota</taxon>
        <taxon>Pezizomycotina</taxon>
        <taxon>Sordariomycetes</taxon>
        <taxon>Sordariomycetidae</taxon>
        <taxon>Sordariales</taxon>
        <taxon>Sordariales incertae sedis</taxon>
        <taxon>Madurella</taxon>
    </lineage>
</organism>
<evidence type="ECO:0000313" key="3">
    <source>
        <dbReference type="Proteomes" id="UP000078237"/>
    </source>
</evidence>
<comment type="caution">
    <text evidence="2">The sequence shown here is derived from an EMBL/GenBank/DDBJ whole genome shotgun (WGS) entry which is preliminary data.</text>
</comment>
<feature type="compositionally biased region" description="Polar residues" evidence="1">
    <location>
        <begin position="347"/>
        <end position="356"/>
    </location>
</feature>